<dbReference type="InterPro" id="IPR018598">
    <property type="entry name" value="DUF2027"/>
</dbReference>
<dbReference type="InterPro" id="IPR002625">
    <property type="entry name" value="Smr_dom"/>
</dbReference>
<gene>
    <name evidence="2" type="ORF">GCM10010967_40770</name>
</gene>
<dbReference type="EMBL" id="BMLI01000002">
    <property type="protein sequence ID" value="GGN02056.1"/>
    <property type="molecule type" value="Genomic_DNA"/>
</dbReference>
<dbReference type="Gene3D" id="2.60.40.1600">
    <property type="entry name" value="Smr-associated-like"/>
    <property type="match status" value="1"/>
</dbReference>
<dbReference type="Pfam" id="PF09640">
    <property type="entry name" value="DUF2027"/>
    <property type="match status" value="1"/>
</dbReference>
<keyword evidence="3" id="KW-1185">Reference proteome</keyword>
<dbReference type="InterPro" id="IPR036781">
    <property type="entry name" value="Smr_assoc-like_sf"/>
</dbReference>
<name>A0ABQ2I6N6_9BACT</name>
<proteinExistence type="predicted"/>
<evidence type="ECO:0000313" key="3">
    <source>
        <dbReference type="Proteomes" id="UP000632339"/>
    </source>
</evidence>
<evidence type="ECO:0000259" key="1">
    <source>
        <dbReference type="PROSITE" id="PS50828"/>
    </source>
</evidence>
<sequence length="344" mass="38487">MKEYNPQRVKDSLAVFDMNIGDRVRLVHGREEGVIYAFLSGNVVEIEIEDGFRIPVLKNEIVTISPVESQRMVKPEEPKAAAARADVILPRNAPFAEKGIYLAFISVNDRALTVHVINNTDWTLPFTAAAASESVTTGLAAGVLQPRTSHKLTEVLMKDFESWPLFDVQALYFREGNHQLPVALHKRIRCRAQSFYKNKGKVPVLAKDGFVYQLDEENLKRETPGISEDVAGEIKARMLGQSVPEQNSLPKPEQVIDLHIEKLVNNHKSLSSDAILKKQLDVFESNLESAIANGMEEITFIHGAGSGVLKNELHRRLGKNQHVHFFKDALKEKFGYGATLVKIK</sequence>
<organism evidence="2 3">
    <name type="scientific">Dyadobacter beijingensis</name>
    <dbReference type="NCBI Taxonomy" id="365489"/>
    <lineage>
        <taxon>Bacteria</taxon>
        <taxon>Pseudomonadati</taxon>
        <taxon>Bacteroidota</taxon>
        <taxon>Cytophagia</taxon>
        <taxon>Cytophagales</taxon>
        <taxon>Spirosomataceae</taxon>
        <taxon>Dyadobacter</taxon>
    </lineage>
</organism>
<dbReference type="Gene3D" id="3.30.1370.110">
    <property type="match status" value="1"/>
</dbReference>
<dbReference type="Pfam" id="PF01713">
    <property type="entry name" value="Smr"/>
    <property type="match status" value="1"/>
</dbReference>
<reference evidence="3" key="1">
    <citation type="journal article" date="2019" name="Int. J. Syst. Evol. Microbiol.">
        <title>The Global Catalogue of Microorganisms (GCM) 10K type strain sequencing project: providing services to taxonomists for standard genome sequencing and annotation.</title>
        <authorList>
            <consortium name="The Broad Institute Genomics Platform"/>
            <consortium name="The Broad Institute Genome Sequencing Center for Infectious Disease"/>
            <person name="Wu L."/>
            <person name="Ma J."/>
        </authorList>
    </citation>
    <scope>NUCLEOTIDE SEQUENCE [LARGE SCALE GENOMIC DNA]</scope>
    <source>
        <strain evidence="3">CGMCC 1.6375</strain>
    </source>
</reference>
<feature type="domain" description="Smr" evidence="1">
    <location>
        <begin position="293"/>
        <end position="344"/>
    </location>
</feature>
<accession>A0ABQ2I6N6</accession>
<protein>
    <recommendedName>
        <fullName evidence="1">Smr domain-containing protein</fullName>
    </recommendedName>
</protein>
<comment type="caution">
    <text evidence="2">The sequence shown here is derived from an EMBL/GenBank/DDBJ whole genome shotgun (WGS) entry which is preliminary data.</text>
</comment>
<dbReference type="InterPro" id="IPR036063">
    <property type="entry name" value="Smr_dom_sf"/>
</dbReference>
<dbReference type="PROSITE" id="PS50828">
    <property type="entry name" value="SMR"/>
    <property type="match status" value="1"/>
</dbReference>
<dbReference type="Proteomes" id="UP000632339">
    <property type="component" value="Unassembled WGS sequence"/>
</dbReference>
<dbReference type="SUPFAM" id="SSF158949">
    <property type="entry name" value="Smr-associated domain-like"/>
    <property type="match status" value="1"/>
</dbReference>
<evidence type="ECO:0000313" key="2">
    <source>
        <dbReference type="EMBL" id="GGN02056.1"/>
    </source>
</evidence>